<evidence type="ECO:0000256" key="2">
    <source>
        <dbReference type="ARBA" id="ARBA00022900"/>
    </source>
</evidence>
<dbReference type="EMBL" id="GEBQ01008671">
    <property type="protein sequence ID" value="JAT31306.1"/>
    <property type="molecule type" value="Transcribed_RNA"/>
</dbReference>
<sequence length="101" mass="11227">IQKEFDLAPIMEALGAEELLRFADLSDFFSSSQNLYVDKALHSARVEVDEKGTKAAAATAMISFIKSAPDVHQFQADHPFVYLIYNRAKNSLLFSGIFNSP</sequence>
<proteinExistence type="predicted"/>
<keyword evidence="2" id="KW-0722">Serine protease inhibitor</keyword>
<dbReference type="InterPro" id="IPR023795">
    <property type="entry name" value="Serpin_CS"/>
</dbReference>
<dbReference type="PROSITE" id="PS00284">
    <property type="entry name" value="SERPIN"/>
    <property type="match status" value="1"/>
</dbReference>
<evidence type="ECO:0000256" key="1">
    <source>
        <dbReference type="ARBA" id="ARBA00022690"/>
    </source>
</evidence>
<evidence type="ECO:0000313" key="4">
    <source>
        <dbReference type="EMBL" id="JAT31306.1"/>
    </source>
</evidence>
<dbReference type="PANTHER" id="PTHR11461:SF278">
    <property type="entry name" value="SERINE PROTEASE INHIBITOR 88EA"/>
    <property type="match status" value="1"/>
</dbReference>
<dbReference type="Pfam" id="PF00079">
    <property type="entry name" value="Serpin"/>
    <property type="match status" value="1"/>
</dbReference>
<gene>
    <name evidence="4" type="ORF">g.43983</name>
</gene>
<dbReference type="InterPro" id="IPR036186">
    <property type="entry name" value="Serpin_sf"/>
</dbReference>
<dbReference type="SUPFAM" id="SSF56574">
    <property type="entry name" value="Serpins"/>
    <property type="match status" value="1"/>
</dbReference>
<keyword evidence="1" id="KW-0646">Protease inhibitor</keyword>
<evidence type="ECO:0000259" key="3">
    <source>
        <dbReference type="Pfam" id="PF00079"/>
    </source>
</evidence>
<name>A0A1B6M5V5_9HEMI</name>
<feature type="domain" description="Serpin" evidence="3">
    <location>
        <begin position="1"/>
        <end position="101"/>
    </location>
</feature>
<accession>A0A1B6M5V5</accession>
<dbReference type="AlphaFoldDB" id="A0A1B6M5V5"/>
<dbReference type="PANTHER" id="PTHR11461">
    <property type="entry name" value="SERINE PROTEASE INHIBITOR, SERPIN"/>
    <property type="match status" value="1"/>
</dbReference>
<dbReference type="GO" id="GO:0004867">
    <property type="term" value="F:serine-type endopeptidase inhibitor activity"/>
    <property type="evidence" value="ECO:0007669"/>
    <property type="project" value="UniProtKB-KW"/>
</dbReference>
<dbReference type="InterPro" id="IPR042178">
    <property type="entry name" value="Serpin_sf_1"/>
</dbReference>
<organism evidence="4">
    <name type="scientific">Graphocephala atropunctata</name>
    <dbReference type="NCBI Taxonomy" id="36148"/>
    <lineage>
        <taxon>Eukaryota</taxon>
        <taxon>Metazoa</taxon>
        <taxon>Ecdysozoa</taxon>
        <taxon>Arthropoda</taxon>
        <taxon>Hexapoda</taxon>
        <taxon>Insecta</taxon>
        <taxon>Pterygota</taxon>
        <taxon>Neoptera</taxon>
        <taxon>Paraneoptera</taxon>
        <taxon>Hemiptera</taxon>
        <taxon>Auchenorrhyncha</taxon>
        <taxon>Membracoidea</taxon>
        <taxon>Cicadellidae</taxon>
        <taxon>Cicadellinae</taxon>
        <taxon>Cicadellini</taxon>
        <taxon>Graphocephala</taxon>
    </lineage>
</organism>
<dbReference type="InterPro" id="IPR042185">
    <property type="entry name" value="Serpin_sf_2"/>
</dbReference>
<protein>
    <recommendedName>
        <fullName evidence="3">Serpin domain-containing protein</fullName>
    </recommendedName>
</protein>
<dbReference type="Gene3D" id="3.30.497.10">
    <property type="entry name" value="Antithrombin, subunit I, domain 2"/>
    <property type="match status" value="1"/>
</dbReference>
<feature type="non-terminal residue" evidence="4">
    <location>
        <position position="1"/>
    </location>
</feature>
<dbReference type="GO" id="GO:0005615">
    <property type="term" value="C:extracellular space"/>
    <property type="evidence" value="ECO:0007669"/>
    <property type="project" value="InterPro"/>
</dbReference>
<reference evidence="4" key="1">
    <citation type="submission" date="2015-11" db="EMBL/GenBank/DDBJ databases">
        <title>De novo transcriptome assembly of four potential Pierce s Disease insect vectors from Arizona vineyards.</title>
        <authorList>
            <person name="Tassone E.E."/>
        </authorList>
    </citation>
    <scope>NUCLEOTIDE SEQUENCE</scope>
</reference>
<dbReference type="InterPro" id="IPR000215">
    <property type="entry name" value="Serpin_fam"/>
</dbReference>
<dbReference type="InterPro" id="IPR023796">
    <property type="entry name" value="Serpin_dom"/>
</dbReference>
<dbReference type="Gene3D" id="2.30.39.10">
    <property type="entry name" value="Alpha-1-antitrypsin, domain 1"/>
    <property type="match status" value="1"/>
</dbReference>